<accession>A0ABP9MHQ4</accession>
<reference evidence="7" key="1">
    <citation type="journal article" date="2019" name="Int. J. Syst. Evol. Microbiol.">
        <title>The Global Catalogue of Microorganisms (GCM) 10K type strain sequencing project: providing services to taxonomists for standard genome sequencing and annotation.</title>
        <authorList>
            <consortium name="The Broad Institute Genomics Platform"/>
            <consortium name="The Broad Institute Genome Sequencing Center for Infectious Disease"/>
            <person name="Wu L."/>
            <person name="Ma J."/>
        </authorList>
    </citation>
    <scope>NUCLEOTIDE SEQUENCE [LARGE SCALE GENOMIC DNA]</scope>
    <source>
        <strain evidence="7">JCM 18424</strain>
    </source>
</reference>
<comment type="similarity">
    <text evidence="1">Belongs to the LysR transcriptional regulatory family.</text>
</comment>
<dbReference type="Gene3D" id="1.10.10.10">
    <property type="entry name" value="Winged helix-like DNA-binding domain superfamily/Winged helix DNA-binding domain"/>
    <property type="match status" value="1"/>
</dbReference>
<gene>
    <name evidence="6" type="ORF">GCM10023338_03330</name>
</gene>
<dbReference type="PANTHER" id="PTHR30537:SF5">
    <property type="entry name" value="HTH-TYPE TRANSCRIPTIONAL ACTIVATOR TTDR-RELATED"/>
    <property type="match status" value="1"/>
</dbReference>
<dbReference type="PANTHER" id="PTHR30537">
    <property type="entry name" value="HTH-TYPE TRANSCRIPTIONAL REGULATOR"/>
    <property type="match status" value="1"/>
</dbReference>
<comment type="caution">
    <text evidence="6">The sequence shown here is derived from an EMBL/GenBank/DDBJ whole genome shotgun (WGS) entry which is preliminary data.</text>
</comment>
<dbReference type="SUPFAM" id="SSF53850">
    <property type="entry name" value="Periplasmic binding protein-like II"/>
    <property type="match status" value="1"/>
</dbReference>
<dbReference type="EMBL" id="BAABKE010000001">
    <property type="protein sequence ID" value="GAA5094718.1"/>
    <property type="molecule type" value="Genomic_DNA"/>
</dbReference>
<dbReference type="InterPro" id="IPR036388">
    <property type="entry name" value="WH-like_DNA-bd_sf"/>
</dbReference>
<evidence type="ECO:0000313" key="7">
    <source>
        <dbReference type="Proteomes" id="UP001500631"/>
    </source>
</evidence>
<dbReference type="RefSeq" id="WP_171973688.1">
    <property type="nucleotide sequence ID" value="NZ_BAABKE010000001.1"/>
</dbReference>
<dbReference type="InterPro" id="IPR005119">
    <property type="entry name" value="LysR_subst-bd"/>
</dbReference>
<dbReference type="PROSITE" id="PS50931">
    <property type="entry name" value="HTH_LYSR"/>
    <property type="match status" value="1"/>
</dbReference>
<feature type="domain" description="HTH lysR-type" evidence="5">
    <location>
        <begin position="1"/>
        <end position="58"/>
    </location>
</feature>
<dbReference type="InterPro" id="IPR036390">
    <property type="entry name" value="WH_DNA-bd_sf"/>
</dbReference>
<keyword evidence="7" id="KW-1185">Reference proteome</keyword>
<evidence type="ECO:0000313" key="6">
    <source>
        <dbReference type="EMBL" id="GAA5094718.1"/>
    </source>
</evidence>
<sequence>MNLNALKIFVAVVEHGSFIGASRTLNIPSSNISRAVTQLEQQLQCQLLIRSTRQLRLTEFGDVLFTSAKPLINGVNEAQSQLAAMQNTLVGQLSISIPNESGPMLLGEALIEFALKHPDLQMKIQTNFLGLENLHNNADLVLFFHRGEVSDSTMIIRKVCSFESIVVASPKLLKKIQTPKNTQQLLQVPCITTSTILNQKPWLFCNAQGGYDILNVSGKFCVDSGMLAKEAALKGLGLAILAKQACQSELDHQQLIAIELDQQPAALDLLLAYPSRKYASASVRVLIDALMHHCKYDVNILFH</sequence>
<keyword evidence="2" id="KW-0805">Transcription regulation</keyword>
<dbReference type="Proteomes" id="UP001500631">
    <property type="component" value="Unassembled WGS sequence"/>
</dbReference>
<keyword evidence="3" id="KW-0238">DNA-binding</keyword>
<dbReference type="Gene3D" id="3.40.190.290">
    <property type="match status" value="1"/>
</dbReference>
<evidence type="ECO:0000256" key="2">
    <source>
        <dbReference type="ARBA" id="ARBA00023015"/>
    </source>
</evidence>
<evidence type="ECO:0000256" key="3">
    <source>
        <dbReference type="ARBA" id="ARBA00023125"/>
    </source>
</evidence>
<name>A0ABP9MHQ4_9GAMM</name>
<keyword evidence="4" id="KW-0804">Transcription</keyword>
<dbReference type="CDD" id="cd08422">
    <property type="entry name" value="PBP2_CrgA_like"/>
    <property type="match status" value="1"/>
</dbReference>
<evidence type="ECO:0000259" key="5">
    <source>
        <dbReference type="PROSITE" id="PS50931"/>
    </source>
</evidence>
<evidence type="ECO:0000256" key="4">
    <source>
        <dbReference type="ARBA" id="ARBA00023163"/>
    </source>
</evidence>
<organism evidence="6 7">
    <name type="scientific">Wohlfahrtiimonas larvae</name>
    <dbReference type="NCBI Taxonomy" id="1157986"/>
    <lineage>
        <taxon>Bacteria</taxon>
        <taxon>Pseudomonadati</taxon>
        <taxon>Pseudomonadota</taxon>
        <taxon>Gammaproteobacteria</taxon>
        <taxon>Cardiobacteriales</taxon>
        <taxon>Ignatzschineriaceae</taxon>
        <taxon>Wohlfahrtiimonas</taxon>
    </lineage>
</organism>
<proteinExistence type="inferred from homology"/>
<evidence type="ECO:0000256" key="1">
    <source>
        <dbReference type="ARBA" id="ARBA00009437"/>
    </source>
</evidence>
<protein>
    <submittedName>
        <fullName evidence="6">LysR family transcriptional regulator</fullName>
    </submittedName>
</protein>
<dbReference type="Pfam" id="PF00126">
    <property type="entry name" value="HTH_1"/>
    <property type="match status" value="1"/>
</dbReference>
<dbReference type="Pfam" id="PF03466">
    <property type="entry name" value="LysR_substrate"/>
    <property type="match status" value="1"/>
</dbReference>
<dbReference type="InterPro" id="IPR058163">
    <property type="entry name" value="LysR-type_TF_proteobact-type"/>
</dbReference>
<dbReference type="SUPFAM" id="SSF46785">
    <property type="entry name" value="Winged helix' DNA-binding domain"/>
    <property type="match status" value="1"/>
</dbReference>
<dbReference type="InterPro" id="IPR000847">
    <property type="entry name" value="LysR_HTH_N"/>
</dbReference>